<comment type="caution">
    <text evidence="1">The sequence shown here is derived from an EMBL/GenBank/DDBJ whole genome shotgun (WGS) entry which is preliminary data.</text>
</comment>
<keyword evidence="2" id="KW-1185">Reference proteome</keyword>
<name>A0A9Q0X2K6_9ROSI</name>
<sequence>MHALCSKLLHSHSSLSFELTRSLRFLSQVSLVAFQARIVVSRTNRKCVGLFACPFRVCR</sequence>
<proteinExistence type="predicted"/>
<dbReference type="AlphaFoldDB" id="A0A9Q0X2K6"/>
<accession>A0A9Q0X2K6</accession>
<dbReference type="Proteomes" id="UP001151752">
    <property type="component" value="Chromosome 16"/>
</dbReference>
<organism evidence="1 2">
    <name type="scientific">Salix koriyanagi</name>
    <dbReference type="NCBI Taxonomy" id="2511006"/>
    <lineage>
        <taxon>Eukaryota</taxon>
        <taxon>Viridiplantae</taxon>
        <taxon>Streptophyta</taxon>
        <taxon>Embryophyta</taxon>
        <taxon>Tracheophyta</taxon>
        <taxon>Spermatophyta</taxon>
        <taxon>Magnoliopsida</taxon>
        <taxon>eudicotyledons</taxon>
        <taxon>Gunneridae</taxon>
        <taxon>Pentapetalae</taxon>
        <taxon>rosids</taxon>
        <taxon>fabids</taxon>
        <taxon>Malpighiales</taxon>
        <taxon>Salicaceae</taxon>
        <taxon>Saliceae</taxon>
        <taxon>Salix</taxon>
    </lineage>
</organism>
<evidence type="ECO:0000313" key="2">
    <source>
        <dbReference type="Proteomes" id="UP001151752"/>
    </source>
</evidence>
<protein>
    <submittedName>
        <fullName evidence="1">Uncharacterized protein</fullName>
    </submittedName>
</protein>
<evidence type="ECO:0000313" key="1">
    <source>
        <dbReference type="EMBL" id="KAJ6778097.1"/>
    </source>
</evidence>
<dbReference type="EMBL" id="JAPFFM010000001">
    <property type="protein sequence ID" value="KAJ6778097.1"/>
    <property type="molecule type" value="Genomic_DNA"/>
</dbReference>
<reference evidence="1" key="2">
    <citation type="journal article" date="2023" name="Int. J. Mol. Sci.">
        <title>De Novo Assembly and Annotation of 11 Diverse Shrub Willow (Salix) Genomes Reveals Novel Gene Organization in Sex-Linked Regions.</title>
        <authorList>
            <person name="Hyden B."/>
            <person name="Feng K."/>
            <person name="Yates T.B."/>
            <person name="Jawdy S."/>
            <person name="Cereghino C."/>
            <person name="Smart L.B."/>
            <person name="Muchero W."/>
        </authorList>
    </citation>
    <scope>NUCLEOTIDE SEQUENCE</scope>
    <source>
        <tissue evidence="1">Shoot tip</tissue>
    </source>
</reference>
<reference evidence="1" key="1">
    <citation type="submission" date="2022-11" db="EMBL/GenBank/DDBJ databases">
        <authorList>
            <person name="Hyden B.L."/>
            <person name="Feng K."/>
            <person name="Yates T."/>
            <person name="Jawdy S."/>
            <person name="Smart L.B."/>
            <person name="Muchero W."/>
        </authorList>
    </citation>
    <scope>NUCLEOTIDE SEQUENCE</scope>
    <source>
        <tissue evidence="1">Shoot tip</tissue>
    </source>
</reference>
<gene>
    <name evidence="1" type="ORF">OIU74_001983</name>
</gene>